<proteinExistence type="predicted"/>
<comment type="caution">
    <text evidence="1">The sequence shown here is derived from an EMBL/GenBank/DDBJ whole genome shotgun (WGS) entry which is preliminary data.</text>
</comment>
<sequence length="51" mass="5192">MANQDNAVAGIGKAADLGQKLGPHHVVTLAVASIGFMGNVQLVVHINPAVF</sequence>
<dbReference type="EMBL" id="VSSQ01137234">
    <property type="protein sequence ID" value="MPN61098.1"/>
    <property type="molecule type" value="Genomic_DNA"/>
</dbReference>
<dbReference type="AlphaFoldDB" id="A0A645JBN6"/>
<reference evidence="1" key="1">
    <citation type="submission" date="2019-08" db="EMBL/GenBank/DDBJ databases">
        <authorList>
            <person name="Kucharzyk K."/>
            <person name="Murdoch R.W."/>
            <person name="Higgins S."/>
            <person name="Loffler F."/>
        </authorList>
    </citation>
    <scope>NUCLEOTIDE SEQUENCE</scope>
</reference>
<name>A0A645JBN6_9ZZZZ</name>
<protein>
    <submittedName>
        <fullName evidence="1">Uncharacterized protein</fullName>
    </submittedName>
</protein>
<organism evidence="1">
    <name type="scientific">bioreactor metagenome</name>
    <dbReference type="NCBI Taxonomy" id="1076179"/>
    <lineage>
        <taxon>unclassified sequences</taxon>
        <taxon>metagenomes</taxon>
        <taxon>ecological metagenomes</taxon>
    </lineage>
</organism>
<accession>A0A645JBN6</accession>
<evidence type="ECO:0000313" key="1">
    <source>
        <dbReference type="EMBL" id="MPN61098.1"/>
    </source>
</evidence>
<gene>
    <name evidence="1" type="ORF">SDC9_208832</name>
</gene>